<evidence type="ECO:0000313" key="1">
    <source>
        <dbReference type="EMBL" id="AZQ65556.1"/>
    </source>
</evidence>
<dbReference type="PROSITE" id="PS51257">
    <property type="entry name" value="PROKAR_LIPOPROTEIN"/>
    <property type="match status" value="1"/>
</dbReference>
<dbReference type="KEGG" id="fll:EI427_25420"/>
<sequence>MKRFNHILLFSLVAILFGCQTEWEAPGAEPSHHVVYSSEGDFDNRVEIGGNISFGDVSRGVTSRTWTLPSGATIEGTDNVTTSDKDVIHVVFNSVGQYDVKLSQTFSTSAFVDSTQVGTQLDTTYTVTVLDPVELTLTAKYVNTDGSLGANLDFTTENELMAGNSVRFFYSSKGEPARLEYTFEGGTPSEVIYEQALITDGTADETDVLYKRLGTYSVAVIADRSRPYGADTLSFDNLIKVVPSDQPVRLTDIYEKGGYIALDFSREMDPASINSDNFSVKMMNNETEWIPTIQTVMIDSEEGNVVLIALENETLYNDDLIYVSYTPGTLQTTDFVKATAFTDNLLVFKPSTNILEAVSFDQSFEASTAANWPYLWWGAPWDGYTLDVVEEDARSGAKSAKLALNPSQGAIIGHKDGNNEHITFKAEAGKNYEIGVWVKVISGTSTIDDAAGEVPNIVFFFGPGTDWGTGRFNFTTETPVGKWVYARITFQSFPDTGEYQMMLRGNNPANTSILNFYMDDFTISEVNLRP</sequence>
<dbReference type="OrthoDB" id="832237at2"/>
<reference evidence="1 2" key="1">
    <citation type="submission" date="2018-12" db="EMBL/GenBank/DDBJ databases">
        <title>Flammeovirga pectinis sp. nov., isolated from the gut of the Korean scallop, Patinopecten yessoensis.</title>
        <authorList>
            <person name="Bae J.-W."/>
            <person name="Jeong Y.-S."/>
            <person name="Kang W."/>
        </authorList>
    </citation>
    <scope>NUCLEOTIDE SEQUENCE [LARGE SCALE GENOMIC DNA]</scope>
    <source>
        <strain evidence="1 2">L12M1</strain>
    </source>
</reference>
<dbReference type="Gene3D" id="2.60.120.260">
    <property type="entry name" value="Galactose-binding domain-like"/>
    <property type="match status" value="1"/>
</dbReference>
<accession>A0A3Q9FVL3</accession>
<dbReference type="RefSeq" id="WP_126620382.1">
    <property type="nucleotide sequence ID" value="NZ_CP034563.1"/>
</dbReference>
<protein>
    <recommendedName>
        <fullName evidence="3">PKD domain-containing protein</fullName>
    </recommendedName>
</protein>
<keyword evidence="2" id="KW-1185">Reference proteome</keyword>
<evidence type="ECO:0000313" key="2">
    <source>
        <dbReference type="Proteomes" id="UP000267268"/>
    </source>
</evidence>
<evidence type="ECO:0008006" key="3">
    <source>
        <dbReference type="Google" id="ProtNLM"/>
    </source>
</evidence>
<dbReference type="AlphaFoldDB" id="A0A3Q9FVL3"/>
<organism evidence="1 2">
    <name type="scientific">Flammeovirga pectinis</name>
    <dbReference type="NCBI Taxonomy" id="2494373"/>
    <lineage>
        <taxon>Bacteria</taxon>
        <taxon>Pseudomonadati</taxon>
        <taxon>Bacteroidota</taxon>
        <taxon>Cytophagia</taxon>
        <taxon>Cytophagales</taxon>
        <taxon>Flammeovirgaceae</taxon>
        <taxon>Flammeovirga</taxon>
    </lineage>
</organism>
<name>A0A3Q9FVL3_9BACT</name>
<dbReference type="Proteomes" id="UP000267268">
    <property type="component" value="Chromosome 2"/>
</dbReference>
<proteinExistence type="predicted"/>
<gene>
    <name evidence="1" type="ORF">EI427_25420</name>
</gene>
<dbReference type="EMBL" id="CP034563">
    <property type="protein sequence ID" value="AZQ65556.1"/>
    <property type="molecule type" value="Genomic_DNA"/>
</dbReference>